<keyword evidence="3" id="KW-1185">Reference proteome</keyword>
<dbReference type="InterPro" id="IPR007480">
    <property type="entry name" value="DUF529"/>
</dbReference>
<dbReference type="Proteomes" id="UP000031512">
    <property type="component" value="Unassembled WGS sequence"/>
</dbReference>
<sequence>MKILALLWTVCLVRLCSAGCWSCFSGSKTNDDDSPQATSTPVIPSPDHVDGTLITLDLVSPDDTNVDVDSSAPNIKKYFPKGDVSFYEVKEGTTSIWRAGANEFCRFVRVSLAGNKPITVSLNVRNNAEDKNITVKNFKKEGDSWKSIYGRLTNSDSRRTND</sequence>
<dbReference type="GeneID" id="15804164"/>
<protein>
    <submittedName>
        <fullName evidence="2">Signal peptide containing protein</fullName>
    </submittedName>
</protein>
<feature type="signal peptide" evidence="1">
    <location>
        <begin position="1"/>
        <end position="18"/>
    </location>
</feature>
<dbReference type="Pfam" id="PF04385">
    <property type="entry name" value="FAINT"/>
    <property type="match status" value="1"/>
</dbReference>
<accession>L1LBE5</accession>
<evidence type="ECO:0000313" key="2">
    <source>
        <dbReference type="EMBL" id="EKX72594.1"/>
    </source>
</evidence>
<dbReference type="EMBL" id="ACOU01000007">
    <property type="protein sequence ID" value="EKX72594.1"/>
    <property type="molecule type" value="Genomic_DNA"/>
</dbReference>
<dbReference type="KEGG" id="beq:BEWA_050620"/>
<dbReference type="OrthoDB" id="363079at2759"/>
<name>L1LBE5_THEEQ</name>
<keyword evidence="1" id="KW-0732">Signal</keyword>
<comment type="caution">
    <text evidence="2">The sequence shown here is derived from an EMBL/GenBank/DDBJ whole genome shotgun (WGS) entry which is preliminary data.</text>
</comment>
<gene>
    <name evidence="2" type="ORF">BEWA_050620</name>
</gene>
<dbReference type="VEuPathDB" id="PiroplasmaDB:BEWA_050620"/>
<reference evidence="2 3" key="1">
    <citation type="journal article" date="2012" name="BMC Genomics">
        <title>Comparative genomic analysis and phylogenetic position of Theileria equi.</title>
        <authorList>
            <person name="Kappmeyer L.S."/>
            <person name="Thiagarajan M."/>
            <person name="Herndon D.R."/>
            <person name="Ramsay J.D."/>
            <person name="Caler E."/>
            <person name="Djikeng A."/>
            <person name="Gillespie J.J."/>
            <person name="Lau A.O."/>
            <person name="Roalson E.H."/>
            <person name="Silva J.C."/>
            <person name="Silva M.G."/>
            <person name="Suarez C.E."/>
            <person name="Ueti M.W."/>
            <person name="Nene V.M."/>
            <person name="Mealey R.H."/>
            <person name="Knowles D.P."/>
            <person name="Brayton K.A."/>
        </authorList>
    </citation>
    <scope>NUCLEOTIDE SEQUENCE [LARGE SCALE GENOMIC DNA]</scope>
    <source>
        <strain evidence="2 3">WA</strain>
    </source>
</reference>
<feature type="chain" id="PRO_5003953126" evidence="1">
    <location>
        <begin position="19"/>
        <end position="162"/>
    </location>
</feature>
<evidence type="ECO:0000313" key="3">
    <source>
        <dbReference type="Proteomes" id="UP000031512"/>
    </source>
</evidence>
<evidence type="ECO:0000256" key="1">
    <source>
        <dbReference type="SAM" id="SignalP"/>
    </source>
</evidence>
<dbReference type="AlphaFoldDB" id="L1LBE5"/>
<proteinExistence type="predicted"/>
<dbReference type="RefSeq" id="XP_004832046.1">
    <property type="nucleotide sequence ID" value="XM_004831989.1"/>
</dbReference>
<organism evidence="2 3">
    <name type="scientific">Theileria equi strain WA</name>
    <dbReference type="NCBI Taxonomy" id="1537102"/>
    <lineage>
        <taxon>Eukaryota</taxon>
        <taxon>Sar</taxon>
        <taxon>Alveolata</taxon>
        <taxon>Apicomplexa</taxon>
        <taxon>Aconoidasida</taxon>
        <taxon>Piroplasmida</taxon>
        <taxon>Theileriidae</taxon>
        <taxon>Theileria</taxon>
    </lineage>
</organism>